<dbReference type="VEuPathDB" id="PlasmoDB:PmUG01_10051200"/>
<dbReference type="AlphaFoldDB" id="A0A1D3RJF3"/>
<protein>
    <submittedName>
        <fullName evidence="2">PIR protein</fullName>
    </submittedName>
</protein>
<dbReference type="Proteomes" id="UP000219813">
    <property type="component" value="Chromosome 10"/>
</dbReference>
<gene>
    <name evidence="2" type="primary">PmUG01_10051200</name>
    <name evidence="2" type="ORF">PMUG01_10051200</name>
</gene>
<sequence>MEVSNTSKKSKILAYFDQDYEIEESSQSYNLLNPIKEIHGNLYEIGCKLDNSYKMRNLLPGLLDDSNPVNKDEFCGLLNEWINNKKYIYIFEGTNCENKTKFWEENIEKLWEQLKTNIGNEEGCERCKIFYNCSVSPEMKTSLSVGFTIFGILLITFFIFYKLGPIRSRIHNCLHKKKRKIENIVPEKSCELLEGSSKKGISFSENGSIALGYHSVEI</sequence>
<evidence type="ECO:0000313" key="3">
    <source>
        <dbReference type="Proteomes" id="UP000219813"/>
    </source>
</evidence>
<keyword evidence="3" id="KW-1185">Reference proteome</keyword>
<accession>A0A1D3RJF3</accession>
<dbReference type="GeneID" id="39869514"/>
<dbReference type="OrthoDB" id="381509at2759"/>
<name>A0A1D3RJF3_PLAMA</name>
<organism evidence="2 3">
    <name type="scientific">Plasmodium malariae</name>
    <dbReference type="NCBI Taxonomy" id="5858"/>
    <lineage>
        <taxon>Eukaryota</taxon>
        <taxon>Sar</taxon>
        <taxon>Alveolata</taxon>
        <taxon>Apicomplexa</taxon>
        <taxon>Aconoidasida</taxon>
        <taxon>Haemosporida</taxon>
        <taxon>Plasmodiidae</taxon>
        <taxon>Plasmodium</taxon>
        <taxon>Plasmodium (Plasmodium)</taxon>
    </lineage>
</organism>
<evidence type="ECO:0000313" key="2">
    <source>
        <dbReference type="EMBL" id="SCN45318.1"/>
    </source>
</evidence>
<feature type="transmembrane region" description="Helical" evidence="1">
    <location>
        <begin position="143"/>
        <end position="161"/>
    </location>
</feature>
<keyword evidence="1" id="KW-0472">Membrane</keyword>
<dbReference type="KEGG" id="pmal:PMUG01_10051200"/>
<keyword evidence="1" id="KW-1133">Transmembrane helix</keyword>
<evidence type="ECO:0000256" key="1">
    <source>
        <dbReference type="SAM" id="Phobius"/>
    </source>
</evidence>
<dbReference type="RefSeq" id="XP_028862277.1">
    <property type="nucleotide sequence ID" value="XM_029005716.1"/>
</dbReference>
<proteinExistence type="predicted"/>
<reference evidence="2 3" key="1">
    <citation type="submission" date="2016-06" db="EMBL/GenBank/DDBJ databases">
        <authorList>
            <consortium name="Pathogen Informatics"/>
        </authorList>
    </citation>
    <scope>NUCLEOTIDE SEQUENCE [LARGE SCALE GENOMIC DNA]</scope>
</reference>
<dbReference type="EMBL" id="LT594631">
    <property type="protein sequence ID" value="SCN45318.1"/>
    <property type="molecule type" value="Genomic_DNA"/>
</dbReference>
<keyword evidence="1" id="KW-0812">Transmembrane</keyword>